<feature type="domain" description="Heparinase II/III-like C-terminal" evidence="3">
    <location>
        <begin position="376"/>
        <end position="567"/>
    </location>
</feature>
<dbReference type="InterPro" id="IPR008929">
    <property type="entry name" value="Chondroitin_lyas"/>
</dbReference>
<dbReference type="Proteomes" id="UP000239872">
    <property type="component" value="Unassembled WGS sequence"/>
</dbReference>
<feature type="signal peptide" evidence="2">
    <location>
        <begin position="1"/>
        <end position="18"/>
    </location>
</feature>
<evidence type="ECO:0000256" key="2">
    <source>
        <dbReference type="SAM" id="SignalP"/>
    </source>
</evidence>
<name>A0A2S7SSQ1_9BACT</name>
<accession>A0A2S7SSQ1</accession>
<dbReference type="GO" id="GO:0030313">
    <property type="term" value="C:cell envelope"/>
    <property type="evidence" value="ECO:0007669"/>
    <property type="project" value="UniProtKB-SubCell"/>
</dbReference>
<dbReference type="AlphaFoldDB" id="A0A2S7SSQ1"/>
<feature type="chain" id="PRO_5015689585" evidence="2">
    <location>
        <begin position="19"/>
        <end position="857"/>
    </location>
</feature>
<evidence type="ECO:0000256" key="1">
    <source>
        <dbReference type="ARBA" id="ARBA00004196"/>
    </source>
</evidence>
<sequence>MRNLLLLCFFLGVLNSTAQPFPSIHTARPRVQVDSSRFAWLRSNLTTGDVALTYNTVKNNYTAYWITDPLLYQVGSDTTLWTWDWNDRWAADQTLMMAFLYRLSPDTLQKKRCLYVIDHFMMLADTANFATMEWYTEETLLRQMSDAGDVLLDWCYDSIPSAQRQAFVQRIYSVNREFMNKYILSSAGTSYVASHNALNCVHTMQNAIALFNADGLTTLQNDTVLMWFDTLYNKWNDKLLPIYGYYRGTDGGWNWTAAYSMWSLTDQFKLFDNMLFGTTKNFYTDLLWVQNSINQYWYFMQPDNNCINWGDGGTSLTGDNVIYRHSAVYNDPRSNWLAQYYSTPAMLTWTMPYFRKLMYKDFTAPVVSKPSPPLDWLGVKSGLSVSRTSWDSSATLLWFFNSQSKRASHEHRDNNTFSLYRYKPLLIDAGDYDLYGSSHFMNYYTRTIAHNSICVFDSAEHYNFDATPVSNDGGQVYSPQMITFNDIFLPANQRGIWLRFAAGNNYSYTIAEAALSYDTAKLDRFVRRIFYDKPDHILVLDHVHLRNIATHQRDASFLLHFSNQPAMSGSAVSTTVPGHIITYSGRDYSASAGGGNIAIRTLLPTASNTTLVGGAGYEYWVNGNNYPPSGSPDTVFQTPGKWRIEVRPTATTDSLIFLHTIKLGDSSNVAAAGGISEKNNYSIGVDWDNTLYYFNADGDTMCDYHVLNAVPGNRTVSVVGCDLMRSTLYNVKINGIVVASATTDTNGVITATVAIPSGLNVVEITHANLAGQSVQNNSSADYKLFPNPASDKVFIKGIKGVGEERVSVTVFNNNGEIIVVKEVQTEHWMPLSLPAGNYQVSISNGNNAQIVKIVIIK</sequence>
<evidence type="ECO:0000313" key="5">
    <source>
        <dbReference type="EMBL" id="PQJ09637.1"/>
    </source>
</evidence>
<keyword evidence="2" id="KW-0732">Signal</keyword>
<dbReference type="EMBL" id="PPSL01000005">
    <property type="protein sequence ID" value="PQJ09637.1"/>
    <property type="molecule type" value="Genomic_DNA"/>
</dbReference>
<evidence type="ECO:0000259" key="4">
    <source>
        <dbReference type="Pfam" id="PF18962"/>
    </source>
</evidence>
<dbReference type="InterPro" id="IPR026444">
    <property type="entry name" value="Secre_tail"/>
</dbReference>
<dbReference type="GO" id="GO:0016829">
    <property type="term" value="F:lyase activity"/>
    <property type="evidence" value="ECO:0007669"/>
    <property type="project" value="InterPro"/>
</dbReference>
<dbReference type="Gene3D" id="1.50.10.100">
    <property type="entry name" value="Chondroitin AC/alginate lyase"/>
    <property type="match status" value="1"/>
</dbReference>
<keyword evidence="6" id="KW-1185">Reference proteome</keyword>
<feature type="domain" description="Secretion system C-terminal sorting" evidence="4">
    <location>
        <begin position="784"/>
        <end position="855"/>
    </location>
</feature>
<protein>
    <submittedName>
        <fullName evidence="5">Uncharacterized protein</fullName>
    </submittedName>
</protein>
<dbReference type="OrthoDB" id="9811934at2"/>
<gene>
    <name evidence="5" type="ORF">CJD36_017010</name>
</gene>
<dbReference type="InterPro" id="IPR012480">
    <property type="entry name" value="Hepar_II_III_C"/>
</dbReference>
<dbReference type="Gene3D" id="2.70.98.70">
    <property type="match status" value="1"/>
</dbReference>
<dbReference type="Pfam" id="PF18962">
    <property type="entry name" value="Por_Secre_tail"/>
    <property type="match status" value="1"/>
</dbReference>
<proteinExistence type="predicted"/>
<comment type="caution">
    <text evidence="5">The sequence shown here is derived from an EMBL/GenBank/DDBJ whole genome shotgun (WGS) entry which is preliminary data.</text>
</comment>
<dbReference type="NCBIfam" id="TIGR04183">
    <property type="entry name" value="Por_Secre_tail"/>
    <property type="match status" value="1"/>
</dbReference>
<evidence type="ECO:0000313" key="6">
    <source>
        <dbReference type="Proteomes" id="UP000239872"/>
    </source>
</evidence>
<comment type="subcellular location">
    <subcellularLocation>
        <location evidence="1">Cell envelope</location>
    </subcellularLocation>
</comment>
<organism evidence="5 6">
    <name type="scientific">Flavipsychrobacter stenotrophus</name>
    <dbReference type="NCBI Taxonomy" id="2077091"/>
    <lineage>
        <taxon>Bacteria</taxon>
        <taxon>Pseudomonadati</taxon>
        <taxon>Bacteroidota</taxon>
        <taxon>Chitinophagia</taxon>
        <taxon>Chitinophagales</taxon>
        <taxon>Chitinophagaceae</taxon>
        <taxon>Flavipsychrobacter</taxon>
    </lineage>
</organism>
<dbReference type="RefSeq" id="WP_105040408.1">
    <property type="nucleotide sequence ID" value="NZ_PPSL01000005.1"/>
</dbReference>
<dbReference type="Pfam" id="PF07940">
    <property type="entry name" value="Hepar_II_III_C"/>
    <property type="match status" value="1"/>
</dbReference>
<reference evidence="5 6" key="1">
    <citation type="submission" date="2018-01" db="EMBL/GenBank/DDBJ databases">
        <title>A novel member of the phylum Bacteroidetes isolated from glacier ice.</title>
        <authorList>
            <person name="Liu Q."/>
            <person name="Xin Y.-H."/>
        </authorList>
    </citation>
    <scope>NUCLEOTIDE SEQUENCE [LARGE SCALE GENOMIC DNA]</scope>
    <source>
        <strain evidence="5 6">RB1R16</strain>
    </source>
</reference>
<evidence type="ECO:0000259" key="3">
    <source>
        <dbReference type="Pfam" id="PF07940"/>
    </source>
</evidence>